<comment type="similarity">
    <text evidence="1 7">Belongs to the RNase PH family.</text>
</comment>
<keyword evidence="11" id="KW-1185">Reference proteome</keyword>
<dbReference type="InterPro" id="IPR002381">
    <property type="entry name" value="RNase_PH_bac-type"/>
</dbReference>
<gene>
    <name evidence="7 10" type="primary">rph</name>
    <name evidence="10" type="ORF">GCM10022223_03920</name>
</gene>
<dbReference type="PANTHER" id="PTHR11953">
    <property type="entry name" value="EXOSOME COMPLEX COMPONENT"/>
    <property type="match status" value="1"/>
</dbReference>
<dbReference type="InterPro" id="IPR020568">
    <property type="entry name" value="Ribosomal_Su5_D2-typ_SF"/>
</dbReference>
<dbReference type="Pfam" id="PF01138">
    <property type="entry name" value="RNase_PH"/>
    <property type="match status" value="1"/>
</dbReference>
<proteinExistence type="inferred from homology"/>
<feature type="domain" description="Exoribonuclease phosphorolytic" evidence="9">
    <location>
        <begin position="168"/>
        <end position="233"/>
    </location>
</feature>
<keyword evidence="7" id="KW-0808">Transferase</keyword>
<evidence type="ECO:0000256" key="2">
    <source>
        <dbReference type="ARBA" id="ARBA00022552"/>
    </source>
</evidence>
<feature type="domain" description="Exoribonuclease phosphorolytic" evidence="8">
    <location>
        <begin position="17"/>
        <end position="147"/>
    </location>
</feature>
<dbReference type="InterPro" id="IPR050080">
    <property type="entry name" value="RNase_PH"/>
</dbReference>
<comment type="function">
    <text evidence="7">Phosphorolytic 3'-5' exoribonuclease that plays an important role in tRNA 3'-end maturation. Removes nucleotide residues following the 3'-CCA terminus of tRNAs; can also add nucleotides to the ends of RNA molecules by using nucleoside diphosphates as substrates, but this may not be physiologically important. Probably plays a role in initiation of 16S rRNA degradation (leading to ribosome degradation) during starvation.</text>
</comment>
<protein>
    <recommendedName>
        <fullName evidence="7">Ribonuclease PH</fullName>
        <shortName evidence="7">RNase PH</shortName>
        <ecNumber evidence="7">2.7.7.56</ecNumber>
    </recommendedName>
    <alternativeName>
        <fullName evidence="7">tRNA nucleotidyltransferase</fullName>
    </alternativeName>
</protein>
<dbReference type="InterPro" id="IPR001247">
    <property type="entry name" value="ExoRNase_PH_dom1"/>
</dbReference>
<dbReference type="Gene3D" id="3.30.230.70">
    <property type="entry name" value="GHMP Kinase, N-terminal domain"/>
    <property type="match status" value="1"/>
</dbReference>
<evidence type="ECO:0000259" key="9">
    <source>
        <dbReference type="Pfam" id="PF03725"/>
    </source>
</evidence>
<dbReference type="Proteomes" id="UP001501074">
    <property type="component" value="Unassembled WGS sequence"/>
</dbReference>
<dbReference type="InterPro" id="IPR027408">
    <property type="entry name" value="PNPase/RNase_PH_dom_sf"/>
</dbReference>
<evidence type="ECO:0000256" key="1">
    <source>
        <dbReference type="ARBA" id="ARBA00006678"/>
    </source>
</evidence>
<keyword evidence="6" id="KW-0694">RNA-binding</keyword>
<dbReference type="PANTHER" id="PTHR11953:SF0">
    <property type="entry name" value="EXOSOME COMPLEX COMPONENT RRP41"/>
    <property type="match status" value="1"/>
</dbReference>
<feature type="binding site" evidence="7">
    <location>
        <begin position="131"/>
        <end position="133"/>
    </location>
    <ligand>
        <name>phosphate</name>
        <dbReference type="ChEBI" id="CHEBI:43474"/>
        <note>substrate</note>
    </ligand>
</feature>
<evidence type="ECO:0000256" key="6">
    <source>
        <dbReference type="ARBA" id="ARBA00022884"/>
    </source>
</evidence>
<evidence type="ECO:0000256" key="5">
    <source>
        <dbReference type="ARBA" id="ARBA00022695"/>
    </source>
</evidence>
<evidence type="ECO:0000259" key="8">
    <source>
        <dbReference type="Pfam" id="PF01138"/>
    </source>
</evidence>
<dbReference type="InterPro" id="IPR018336">
    <property type="entry name" value="RNase_PH_CS"/>
</dbReference>
<dbReference type="InterPro" id="IPR015847">
    <property type="entry name" value="ExoRNase_PH_dom2"/>
</dbReference>
<keyword evidence="5 7" id="KW-0548">Nucleotidyltransferase</keyword>
<organism evidence="10 11">
    <name type="scientific">Kineosporia mesophila</name>
    <dbReference type="NCBI Taxonomy" id="566012"/>
    <lineage>
        <taxon>Bacteria</taxon>
        <taxon>Bacillati</taxon>
        <taxon>Actinomycetota</taxon>
        <taxon>Actinomycetes</taxon>
        <taxon>Kineosporiales</taxon>
        <taxon>Kineosporiaceae</taxon>
        <taxon>Kineosporia</taxon>
    </lineage>
</organism>
<evidence type="ECO:0000256" key="4">
    <source>
        <dbReference type="ARBA" id="ARBA00022694"/>
    </source>
</evidence>
<dbReference type="EMBL" id="BAAAZO010000001">
    <property type="protein sequence ID" value="GAA3592470.1"/>
    <property type="molecule type" value="Genomic_DNA"/>
</dbReference>
<sequence>MSTTTTDVRVDGRASDQLRDIKITRNWLDHAEGSVLVEFGRTRVLCAASFTEGVPRWRKGSGQGWVTAEYAMLPRATNTRSDRESIKGKVGGRTHEISRLIGRSLRAIIDTSALGENTLVLDCDVLQADGGTRTAAITGAYVALADAVEFARSKRLLRSSTAQPLKDSVAAVSVGIVGGRPVLDLCYDEDVNAGTDMNIVCSGDGRFIEVQGTAEGSPFDRAELNTLLDLGAAGCAELALIQKAALEASK</sequence>
<keyword evidence="2 7" id="KW-0698">rRNA processing</keyword>
<evidence type="ECO:0000256" key="7">
    <source>
        <dbReference type="HAMAP-Rule" id="MF_00564"/>
    </source>
</evidence>
<dbReference type="PROSITE" id="PS01277">
    <property type="entry name" value="RIBONUCLEASE_PH"/>
    <property type="match status" value="1"/>
</dbReference>
<comment type="caution">
    <text evidence="10">The sequence shown here is derived from an EMBL/GenBank/DDBJ whole genome shotgun (WGS) entry which is preliminary data.</text>
</comment>
<evidence type="ECO:0000256" key="3">
    <source>
        <dbReference type="ARBA" id="ARBA00022555"/>
    </source>
</evidence>
<dbReference type="InterPro" id="IPR036345">
    <property type="entry name" value="ExoRNase_PH_dom2_sf"/>
</dbReference>
<dbReference type="Pfam" id="PF03725">
    <property type="entry name" value="RNase_PH_C"/>
    <property type="match status" value="1"/>
</dbReference>
<accession>A0ABP6YVQ9</accession>
<keyword evidence="4 7" id="KW-0819">tRNA processing</keyword>
<evidence type="ECO:0000313" key="10">
    <source>
        <dbReference type="EMBL" id="GAA3592470.1"/>
    </source>
</evidence>
<comment type="catalytic activity">
    <reaction evidence="7">
        <text>tRNA(n+1) + phosphate = tRNA(n) + a ribonucleoside 5'-diphosphate</text>
        <dbReference type="Rhea" id="RHEA:10628"/>
        <dbReference type="Rhea" id="RHEA-COMP:17343"/>
        <dbReference type="Rhea" id="RHEA-COMP:17344"/>
        <dbReference type="ChEBI" id="CHEBI:43474"/>
        <dbReference type="ChEBI" id="CHEBI:57930"/>
        <dbReference type="ChEBI" id="CHEBI:173114"/>
        <dbReference type="EC" id="2.7.7.56"/>
    </reaction>
</comment>
<dbReference type="SUPFAM" id="SSF54211">
    <property type="entry name" value="Ribosomal protein S5 domain 2-like"/>
    <property type="match status" value="1"/>
</dbReference>
<dbReference type="EC" id="2.7.7.56" evidence="7"/>
<dbReference type="HAMAP" id="MF_00564">
    <property type="entry name" value="RNase_PH"/>
    <property type="match status" value="1"/>
</dbReference>
<dbReference type="CDD" id="cd11362">
    <property type="entry name" value="RNase_PH_bact"/>
    <property type="match status" value="1"/>
</dbReference>
<dbReference type="SUPFAM" id="SSF55666">
    <property type="entry name" value="Ribonuclease PH domain 2-like"/>
    <property type="match status" value="1"/>
</dbReference>
<keyword evidence="3 7" id="KW-0820">tRNA-binding</keyword>
<dbReference type="RefSeq" id="WP_231485019.1">
    <property type="nucleotide sequence ID" value="NZ_BAAAZO010000001.1"/>
</dbReference>
<name>A0ABP6YVQ9_9ACTN</name>
<comment type="subunit">
    <text evidence="7">Homohexameric ring arranged as a trimer of dimers.</text>
</comment>
<dbReference type="NCBIfam" id="TIGR01966">
    <property type="entry name" value="RNasePH"/>
    <property type="match status" value="1"/>
</dbReference>
<feature type="binding site" evidence="7">
    <location>
        <position position="93"/>
    </location>
    <ligand>
        <name>phosphate</name>
        <dbReference type="ChEBI" id="CHEBI:43474"/>
        <note>substrate</note>
    </ligand>
</feature>
<evidence type="ECO:0000313" key="11">
    <source>
        <dbReference type="Proteomes" id="UP001501074"/>
    </source>
</evidence>
<reference evidence="11" key="1">
    <citation type="journal article" date="2019" name="Int. J. Syst. Evol. Microbiol.">
        <title>The Global Catalogue of Microorganisms (GCM) 10K type strain sequencing project: providing services to taxonomists for standard genome sequencing and annotation.</title>
        <authorList>
            <consortium name="The Broad Institute Genomics Platform"/>
            <consortium name="The Broad Institute Genome Sequencing Center for Infectious Disease"/>
            <person name="Wu L."/>
            <person name="Ma J."/>
        </authorList>
    </citation>
    <scope>NUCLEOTIDE SEQUENCE [LARGE SCALE GENOMIC DNA]</scope>
    <source>
        <strain evidence="11">JCM 16902</strain>
    </source>
</reference>